<accession>A0ABU2S0Z8</accession>
<reference evidence="3" key="1">
    <citation type="submission" date="2023-07" db="EMBL/GenBank/DDBJ databases">
        <title>30 novel species of actinomycetes from the DSMZ collection.</title>
        <authorList>
            <person name="Nouioui I."/>
        </authorList>
    </citation>
    <scope>NUCLEOTIDE SEQUENCE [LARGE SCALE GENOMIC DNA]</scope>
    <source>
        <strain evidence="3">DSM 41886</strain>
    </source>
</reference>
<gene>
    <name evidence="2" type="ORF">RM779_03955</name>
</gene>
<dbReference type="RefSeq" id="WP_311615822.1">
    <property type="nucleotide sequence ID" value="NZ_JAVREV010000002.1"/>
</dbReference>
<dbReference type="EMBL" id="JAVREV010000002">
    <property type="protein sequence ID" value="MDT0441755.1"/>
    <property type="molecule type" value="Genomic_DNA"/>
</dbReference>
<sequence>MADQFREKAQELQERAKDAMGNKGDGEKHGGDEQGSLKDRAKRTGKKAKEEADDYRRQNRDRD</sequence>
<evidence type="ECO:0008006" key="4">
    <source>
        <dbReference type="Google" id="ProtNLM"/>
    </source>
</evidence>
<feature type="compositionally biased region" description="Basic and acidic residues" evidence="1">
    <location>
        <begin position="1"/>
        <end position="39"/>
    </location>
</feature>
<name>A0ABU2S0Z8_9ACTN</name>
<feature type="compositionally biased region" description="Basic and acidic residues" evidence="1">
    <location>
        <begin position="47"/>
        <end position="63"/>
    </location>
</feature>
<comment type="caution">
    <text evidence="2">The sequence shown here is derived from an EMBL/GenBank/DDBJ whole genome shotgun (WGS) entry which is preliminary data.</text>
</comment>
<evidence type="ECO:0000256" key="1">
    <source>
        <dbReference type="SAM" id="MobiDB-lite"/>
    </source>
</evidence>
<dbReference type="Proteomes" id="UP001183615">
    <property type="component" value="Unassembled WGS sequence"/>
</dbReference>
<evidence type="ECO:0000313" key="3">
    <source>
        <dbReference type="Proteomes" id="UP001183615"/>
    </source>
</evidence>
<keyword evidence="3" id="KW-1185">Reference proteome</keyword>
<proteinExistence type="predicted"/>
<organism evidence="2 3">
    <name type="scientific">Streptomyces johnsoniae</name>
    <dbReference type="NCBI Taxonomy" id="3075532"/>
    <lineage>
        <taxon>Bacteria</taxon>
        <taxon>Bacillati</taxon>
        <taxon>Actinomycetota</taxon>
        <taxon>Actinomycetes</taxon>
        <taxon>Kitasatosporales</taxon>
        <taxon>Streptomycetaceae</taxon>
        <taxon>Streptomyces</taxon>
    </lineage>
</organism>
<evidence type="ECO:0000313" key="2">
    <source>
        <dbReference type="EMBL" id="MDT0441755.1"/>
    </source>
</evidence>
<protein>
    <recommendedName>
        <fullName evidence="4">CsbD family protein</fullName>
    </recommendedName>
</protein>
<feature type="region of interest" description="Disordered" evidence="1">
    <location>
        <begin position="1"/>
        <end position="63"/>
    </location>
</feature>